<evidence type="ECO:0000313" key="3">
    <source>
        <dbReference type="Proteomes" id="UP000298663"/>
    </source>
</evidence>
<name>A0A4U5MEP4_STECR</name>
<protein>
    <submittedName>
        <fullName evidence="2">Uncharacterized protein</fullName>
    </submittedName>
</protein>
<keyword evidence="3" id="KW-1185">Reference proteome</keyword>
<gene>
    <name evidence="2" type="ORF">L596_023776</name>
</gene>
<reference evidence="2 3" key="1">
    <citation type="journal article" date="2015" name="Genome Biol.">
        <title>Comparative genomics of Steinernema reveals deeply conserved gene regulatory networks.</title>
        <authorList>
            <person name="Dillman A.R."/>
            <person name="Macchietto M."/>
            <person name="Porter C.F."/>
            <person name="Rogers A."/>
            <person name="Williams B."/>
            <person name="Antoshechkin I."/>
            <person name="Lee M.M."/>
            <person name="Goodwin Z."/>
            <person name="Lu X."/>
            <person name="Lewis E.E."/>
            <person name="Goodrich-Blair H."/>
            <person name="Stock S.P."/>
            <person name="Adams B.J."/>
            <person name="Sternberg P.W."/>
            <person name="Mortazavi A."/>
        </authorList>
    </citation>
    <scope>NUCLEOTIDE SEQUENCE [LARGE SCALE GENOMIC DNA]</scope>
    <source>
        <strain evidence="2 3">ALL</strain>
    </source>
</reference>
<feature type="compositionally biased region" description="Basic and acidic residues" evidence="1">
    <location>
        <begin position="45"/>
        <end position="54"/>
    </location>
</feature>
<feature type="region of interest" description="Disordered" evidence="1">
    <location>
        <begin position="45"/>
        <end position="68"/>
    </location>
</feature>
<evidence type="ECO:0000313" key="2">
    <source>
        <dbReference type="EMBL" id="TKR67659.1"/>
    </source>
</evidence>
<accession>A0A4U5MEP4</accession>
<organism evidence="2 3">
    <name type="scientific">Steinernema carpocapsae</name>
    <name type="common">Entomopathogenic nematode</name>
    <dbReference type="NCBI Taxonomy" id="34508"/>
    <lineage>
        <taxon>Eukaryota</taxon>
        <taxon>Metazoa</taxon>
        <taxon>Ecdysozoa</taxon>
        <taxon>Nematoda</taxon>
        <taxon>Chromadorea</taxon>
        <taxon>Rhabditida</taxon>
        <taxon>Tylenchina</taxon>
        <taxon>Panagrolaimomorpha</taxon>
        <taxon>Strongyloidoidea</taxon>
        <taxon>Steinernematidae</taxon>
        <taxon>Steinernema</taxon>
    </lineage>
</organism>
<dbReference type="Proteomes" id="UP000298663">
    <property type="component" value="Unassembled WGS sequence"/>
</dbReference>
<reference evidence="2 3" key="2">
    <citation type="journal article" date="2019" name="G3 (Bethesda)">
        <title>Hybrid Assembly of the Genome of the Entomopathogenic Nematode Steinernema carpocapsae Identifies the X-Chromosome.</title>
        <authorList>
            <person name="Serra L."/>
            <person name="Macchietto M."/>
            <person name="Macias-Munoz A."/>
            <person name="McGill C.J."/>
            <person name="Rodriguez I.M."/>
            <person name="Rodriguez B."/>
            <person name="Murad R."/>
            <person name="Mortazavi A."/>
        </authorList>
    </citation>
    <scope>NUCLEOTIDE SEQUENCE [LARGE SCALE GENOMIC DNA]</scope>
    <source>
        <strain evidence="2 3">ALL</strain>
    </source>
</reference>
<proteinExistence type="predicted"/>
<sequence>MRLSAAAEREPNRVEMELVPQEEKSEIAICAVFLAQDSRQRDTVGRLLLRDTDRPTGATPETGRYTKS</sequence>
<dbReference type="EMBL" id="AZBU02000008">
    <property type="protein sequence ID" value="TKR67659.1"/>
    <property type="molecule type" value="Genomic_DNA"/>
</dbReference>
<comment type="caution">
    <text evidence="2">The sequence shown here is derived from an EMBL/GenBank/DDBJ whole genome shotgun (WGS) entry which is preliminary data.</text>
</comment>
<evidence type="ECO:0000256" key="1">
    <source>
        <dbReference type="SAM" id="MobiDB-lite"/>
    </source>
</evidence>
<dbReference type="AlphaFoldDB" id="A0A4U5MEP4"/>